<dbReference type="InterPro" id="IPR014030">
    <property type="entry name" value="Ketoacyl_synth_N"/>
</dbReference>
<evidence type="ECO:0000313" key="6">
    <source>
        <dbReference type="Proteomes" id="UP001501844"/>
    </source>
</evidence>
<proteinExistence type="inferred from homology"/>
<comment type="similarity">
    <text evidence="1 3">Belongs to the thiolase-like superfamily. Beta-ketoacyl-ACP synthases family.</text>
</comment>
<dbReference type="PANTHER" id="PTHR11712">
    <property type="entry name" value="POLYKETIDE SYNTHASE-RELATED"/>
    <property type="match status" value="1"/>
</dbReference>
<gene>
    <name evidence="5" type="ORF">GCM10023183_09820</name>
</gene>
<dbReference type="PROSITE" id="PS52004">
    <property type="entry name" value="KS3_2"/>
    <property type="match status" value="1"/>
</dbReference>
<evidence type="ECO:0000259" key="4">
    <source>
        <dbReference type="PROSITE" id="PS52004"/>
    </source>
</evidence>
<dbReference type="InterPro" id="IPR014031">
    <property type="entry name" value="Ketoacyl_synth_C"/>
</dbReference>
<dbReference type="EMBL" id="BAABGX010000001">
    <property type="protein sequence ID" value="GAA4299977.1"/>
    <property type="molecule type" value="Genomic_DNA"/>
</dbReference>
<comment type="caution">
    <text evidence="5">The sequence shown here is derived from an EMBL/GenBank/DDBJ whole genome shotgun (WGS) entry which is preliminary data.</text>
</comment>
<dbReference type="Gene3D" id="3.40.47.10">
    <property type="match status" value="2"/>
</dbReference>
<keyword evidence="6" id="KW-1185">Reference proteome</keyword>
<keyword evidence="2 3" id="KW-0808">Transferase</keyword>
<evidence type="ECO:0000256" key="3">
    <source>
        <dbReference type="RuleBase" id="RU003694"/>
    </source>
</evidence>
<reference evidence="6" key="1">
    <citation type="journal article" date="2019" name="Int. J. Syst. Evol. Microbiol.">
        <title>The Global Catalogue of Microorganisms (GCM) 10K type strain sequencing project: providing services to taxonomists for standard genome sequencing and annotation.</title>
        <authorList>
            <consortium name="The Broad Institute Genomics Platform"/>
            <consortium name="The Broad Institute Genome Sequencing Center for Infectious Disease"/>
            <person name="Wu L."/>
            <person name="Ma J."/>
        </authorList>
    </citation>
    <scope>NUCLEOTIDE SEQUENCE [LARGE SCALE GENOMIC DNA]</scope>
    <source>
        <strain evidence="6">JCM 17917</strain>
    </source>
</reference>
<dbReference type="Pfam" id="PF00109">
    <property type="entry name" value="ketoacyl-synt"/>
    <property type="match status" value="1"/>
</dbReference>
<dbReference type="Proteomes" id="UP001501844">
    <property type="component" value="Unassembled WGS sequence"/>
</dbReference>
<organism evidence="5 6">
    <name type="scientific">Nibribacter koreensis</name>
    <dbReference type="NCBI Taxonomy" id="1084519"/>
    <lineage>
        <taxon>Bacteria</taxon>
        <taxon>Pseudomonadati</taxon>
        <taxon>Bacteroidota</taxon>
        <taxon>Cytophagia</taxon>
        <taxon>Cytophagales</taxon>
        <taxon>Hymenobacteraceae</taxon>
        <taxon>Nibribacter</taxon>
    </lineage>
</organism>
<evidence type="ECO:0000313" key="5">
    <source>
        <dbReference type="EMBL" id="GAA4299977.1"/>
    </source>
</evidence>
<dbReference type="InterPro" id="IPR016039">
    <property type="entry name" value="Thiolase-like"/>
</dbReference>
<feature type="domain" description="Ketosynthase family 3 (KS3)" evidence="4">
    <location>
        <begin position="1"/>
        <end position="396"/>
    </location>
</feature>
<evidence type="ECO:0000256" key="2">
    <source>
        <dbReference type="ARBA" id="ARBA00022679"/>
    </source>
</evidence>
<dbReference type="SMART" id="SM00825">
    <property type="entry name" value="PKS_KS"/>
    <property type="match status" value="1"/>
</dbReference>
<sequence length="397" mass="41749">MQQEWIVVRGMGSLSGLGCTEAEIAESYAIGKSCFTSFKGNQSLAVSPVSTSSEELLAALLVEKPKYASLDRSVLLAIAAARQAVRQAGWEMKEHSMGINLGSSRGATGLFEQFHADFLTNPEQRLSPMASPSTTMGNLASWVAQDLAAQGPLISHSVTCSTALQAVANGVAWLKAGMAKRFLVGGTEAPLTDFTLAQMRAIGIYSPFSANDQPCRPLNGQQNTFVLGEGCAIFALERMTEAEISQLPTHQRIVIAGVGMGLEQTPSKTGVSKDGQHFQRSMREALLQAQLSPEQIDALVLHAPGTKAGDAAEVAAVSSVFDEHQPSLFTNKNQIGHTLGASGALSLSLAMALLQKQSISKQLQLSNAYSASLAPTAVMVNAAGFGGNSASVILRTL</sequence>
<dbReference type="RefSeq" id="WP_345162967.1">
    <property type="nucleotide sequence ID" value="NZ_BAABGX010000001.1"/>
</dbReference>
<name>A0ABP8FBT5_9BACT</name>
<evidence type="ECO:0000256" key="1">
    <source>
        <dbReference type="ARBA" id="ARBA00008467"/>
    </source>
</evidence>
<accession>A0ABP8FBT5</accession>
<dbReference type="PANTHER" id="PTHR11712:SF347">
    <property type="entry name" value="BETA KETOACYL-ACYL CARRIER PROTEIN SYNTHASE"/>
    <property type="match status" value="1"/>
</dbReference>
<protein>
    <submittedName>
        <fullName evidence="5">Beta-ketoacyl synthase N-terminal-like domain-containing protein</fullName>
    </submittedName>
</protein>
<dbReference type="InterPro" id="IPR000794">
    <property type="entry name" value="Beta-ketoacyl_synthase"/>
</dbReference>
<dbReference type="Pfam" id="PF02801">
    <property type="entry name" value="Ketoacyl-synt_C"/>
    <property type="match status" value="1"/>
</dbReference>
<dbReference type="InterPro" id="IPR020841">
    <property type="entry name" value="PKS_Beta-ketoAc_synthase_dom"/>
</dbReference>
<dbReference type="SUPFAM" id="SSF53901">
    <property type="entry name" value="Thiolase-like"/>
    <property type="match status" value="1"/>
</dbReference>